<dbReference type="SUPFAM" id="SSF56349">
    <property type="entry name" value="DNA breaking-rejoining enzymes"/>
    <property type="match status" value="1"/>
</dbReference>
<sequence length="472" mass="53434">MLIQFAYTMPTYKAKAMKKVESKENFTADRIAKFKCEPDKQQKIFWDAKTPGLGLRVTVAGAKSYIFESRLHGKTLRITIGDVRTYSIGKAQEIASDYKALTNKGIDPRHQKAQQKAANEVKNAELARQTVTFGEAWAAYIEANKSSWGERHMDDHVRLSAAGGEKKKRGDGETVAGPLASLLSVRLADLTSENLAAWLTEESKFRPTSTALSYRLLRAFIRWTEGKAEYRGLIGVDAYKAQEVRKAIPKGQTKDDCLQREQLASWFDAVRKLNNPVISSYLQALLLTGARREELLGLRWEDIDFKWQSLTIRDKVEGQRVIPLTPYVASLLLDLKRRNATSPTVRQLRKMTQRGEEFKPSPWVFYSRTSEKGRLAEPRTAHNRAVALAGLPHLTLHGLRRSFGTLCEWVEVPTGISAQIMGHKPSAIAEKHYRRRPLDLLRMWHIKIEAWILEQAGVDFVPPVQLGLRVVS</sequence>
<dbReference type="InterPro" id="IPR011010">
    <property type="entry name" value="DNA_brk_join_enz"/>
</dbReference>
<dbReference type="InterPro" id="IPR013762">
    <property type="entry name" value="Integrase-like_cat_sf"/>
</dbReference>
<dbReference type="PROSITE" id="PS51898">
    <property type="entry name" value="TYR_RECOMBINASE"/>
    <property type="match status" value="1"/>
</dbReference>
<keyword evidence="6" id="KW-1185">Reference proteome</keyword>
<dbReference type="GO" id="GO:0015074">
    <property type="term" value="P:DNA integration"/>
    <property type="evidence" value="ECO:0007669"/>
    <property type="project" value="UniProtKB-KW"/>
</dbReference>
<dbReference type="InterPro" id="IPR025166">
    <property type="entry name" value="Integrase_DNA_bind_dom"/>
</dbReference>
<dbReference type="InterPro" id="IPR002104">
    <property type="entry name" value="Integrase_catalytic"/>
</dbReference>
<reference evidence="5 6" key="1">
    <citation type="journal article" date="2018" name="Environ. Microbiol.">
        <title>Isolation and genomic characterization of Novimethylophilus kurashikiensis gen. nov. sp. nov., a new lanthanide-dependent methylotrophic species of Methylophilaceae.</title>
        <authorList>
            <person name="Lv H."/>
            <person name="Sahin N."/>
            <person name="Tani A."/>
        </authorList>
    </citation>
    <scope>NUCLEOTIDE SEQUENCE [LARGE SCALE GENOMIC DNA]</scope>
    <source>
        <strain evidence="5 6">La2-4</strain>
    </source>
</reference>
<evidence type="ECO:0000259" key="4">
    <source>
        <dbReference type="PROSITE" id="PS51898"/>
    </source>
</evidence>
<dbReference type="Proteomes" id="UP000245081">
    <property type="component" value="Unassembled WGS sequence"/>
</dbReference>
<gene>
    <name evidence="5" type="ORF">NMK_2998</name>
</gene>
<evidence type="ECO:0000313" key="5">
    <source>
        <dbReference type="EMBL" id="GBG15391.1"/>
    </source>
</evidence>
<dbReference type="GO" id="GO:0003677">
    <property type="term" value="F:DNA binding"/>
    <property type="evidence" value="ECO:0007669"/>
    <property type="project" value="InterPro"/>
</dbReference>
<accession>A0A2R5FGR7</accession>
<dbReference type="PANTHER" id="PTHR30629">
    <property type="entry name" value="PROPHAGE INTEGRASE"/>
    <property type="match status" value="1"/>
</dbReference>
<name>A0A2R5FGR7_9PROT</name>
<dbReference type="Gene3D" id="1.10.443.10">
    <property type="entry name" value="Intergrase catalytic core"/>
    <property type="match status" value="1"/>
</dbReference>
<dbReference type="InterPro" id="IPR050808">
    <property type="entry name" value="Phage_Integrase"/>
</dbReference>
<dbReference type="InterPro" id="IPR038488">
    <property type="entry name" value="Integrase_DNA-bd_sf"/>
</dbReference>
<dbReference type="Pfam" id="PF13356">
    <property type="entry name" value="Arm-DNA-bind_3"/>
    <property type="match status" value="1"/>
</dbReference>
<keyword evidence="3" id="KW-0233">DNA recombination</keyword>
<organism evidence="5 6">
    <name type="scientific">Novimethylophilus kurashikiensis</name>
    <dbReference type="NCBI Taxonomy" id="1825523"/>
    <lineage>
        <taxon>Bacteria</taxon>
        <taxon>Pseudomonadati</taxon>
        <taxon>Pseudomonadota</taxon>
        <taxon>Betaproteobacteria</taxon>
        <taxon>Nitrosomonadales</taxon>
        <taxon>Methylophilaceae</taxon>
        <taxon>Novimethylophilus</taxon>
    </lineage>
</organism>
<dbReference type="PANTHER" id="PTHR30629:SF6">
    <property type="entry name" value="PROPHAGE INTEGRASE INTA-RELATED"/>
    <property type="match status" value="1"/>
</dbReference>
<feature type="domain" description="Tyr recombinase" evidence="4">
    <location>
        <begin position="253"/>
        <end position="446"/>
    </location>
</feature>
<comment type="similarity">
    <text evidence="1">Belongs to the 'phage' integrase family.</text>
</comment>
<protein>
    <recommendedName>
        <fullName evidence="4">Tyr recombinase domain-containing protein</fullName>
    </recommendedName>
</protein>
<evidence type="ECO:0000256" key="1">
    <source>
        <dbReference type="ARBA" id="ARBA00008857"/>
    </source>
</evidence>
<proteinExistence type="inferred from homology"/>
<keyword evidence="2" id="KW-0229">DNA integration</keyword>
<dbReference type="Pfam" id="PF00589">
    <property type="entry name" value="Phage_integrase"/>
    <property type="match status" value="1"/>
</dbReference>
<dbReference type="AlphaFoldDB" id="A0A2R5FGR7"/>
<dbReference type="EMBL" id="BDOQ01000018">
    <property type="protein sequence ID" value="GBG15391.1"/>
    <property type="molecule type" value="Genomic_DNA"/>
</dbReference>
<evidence type="ECO:0000313" key="6">
    <source>
        <dbReference type="Proteomes" id="UP000245081"/>
    </source>
</evidence>
<dbReference type="Gene3D" id="3.30.160.390">
    <property type="entry name" value="Integrase, DNA-binding domain"/>
    <property type="match status" value="1"/>
</dbReference>
<comment type="caution">
    <text evidence="5">The sequence shown here is derived from an EMBL/GenBank/DDBJ whole genome shotgun (WGS) entry which is preliminary data.</text>
</comment>
<evidence type="ECO:0000256" key="2">
    <source>
        <dbReference type="ARBA" id="ARBA00022908"/>
    </source>
</evidence>
<evidence type="ECO:0000256" key="3">
    <source>
        <dbReference type="ARBA" id="ARBA00023172"/>
    </source>
</evidence>
<dbReference type="GO" id="GO:0006310">
    <property type="term" value="P:DNA recombination"/>
    <property type="evidence" value="ECO:0007669"/>
    <property type="project" value="UniProtKB-KW"/>
</dbReference>